<gene>
    <name evidence="9" type="ORF">LOD99_5993</name>
</gene>
<evidence type="ECO:0000256" key="1">
    <source>
        <dbReference type="ARBA" id="ARBA00010609"/>
    </source>
</evidence>
<evidence type="ECO:0000256" key="2">
    <source>
        <dbReference type="ARBA" id="ARBA00022723"/>
    </source>
</evidence>
<dbReference type="InterPro" id="IPR008972">
    <property type="entry name" value="Cupredoxin"/>
</dbReference>
<keyword evidence="5" id="KW-0732">Signal</keyword>
<dbReference type="AlphaFoldDB" id="A0AAV7JPP9"/>
<feature type="domain" description="Plastocyanin-like" evidence="7">
    <location>
        <begin position="546"/>
        <end position="727"/>
    </location>
</feature>
<feature type="domain" description="Plastocyanin-like" evidence="8">
    <location>
        <begin position="126"/>
        <end position="234"/>
    </location>
</feature>
<dbReference type="InterPro" id="IPR033138">
    <property type="entry name" value="Cu_oxidase_CS"/>
</dbReference>
<feature type="domain" description="Plastocyanin-like" evidence="6">
    <location>
        <begin position="314"/>
        <end position="445"/>
    </location>
</feature>
<proteinExistence type="inferred from homology"/>
<name>A0AAV7JPP9_9METZ</name>
<evidence type="ECO:0000259" key="8">
    <source>
        <dbReference type="Pfam" id="PF07732"/>
    </source>
</evidence>
<dbReference type="InterPro" id="IPR045087">
    <property type="entry name" value="Cu-oxidase_fam"/>
</dbReference>
<dbReference type="SUPFAM" id="SSF49503">
    <property type="entry name" value="Cupredoxins"/>
    <property type="match status" value="3"/>
</dbReference>
<accession>A0AAV7JPP9</accession>
<feature type="chain" id="PRO_5043641941" evidence="5">
    <location>
        <begin position="26"/>
        <end position="782"/>
    </location>
</feature>
<evidence type="ECO:0000313" key="9">
    <source>
        <dbReference type="EMBL" id="KAI6650315.1"/>
    </source>
</evidence>
<dbReference type="CDD" id="cd13905">
    <property type="entry name" value="CuRO_3_tcLLC2_insect_like"/>
    <property type="match status" value="1"/>
</dbReference>
<evidence type="ECO:0000256" key="4">
    <source>
        <dbReference type="ARBA" id="ARBA00023008"/>
    </source>
</evidence>
<dbReference type="FunFam" id="2.60.40.420:FF:000045">
    <property type="entry name" value="Laccase 2"/>
    <property type="match status" value="1"/>
</dbReference>
<keyword evidence="10" id="KW-1185">Reference proteome</keyword>
<keyword evidence="2" id="KW-0479">Metal-binding</keyword>
<dbReference type="PROSITE" id="PS00080">
    <property type="entry name" value="MULTICOPPER_OXIDASE2"/>
    <property type="match status" value="1"/>
</dbReference>
<evidence type="ECO:0000313" key="10">
    <source>
        <dbReference type="Proteomes" id="UP001165289"/>
    </source>
</evidence>
<dbReference type="Pfam" id="PF00394">
    <property type="entry name" value="Cu-oxidase"/>
    <property type="match status" value="1"/>
</dbReference>
<dbReference type="Pfam" id="PF07732">
    <property type="entry name" value="Cu-oxidase_3"/>
    <property type="match status" value="1"/>
</dbReference>
<protein>
    <submittedName>
        <fullName evidence="9">L-ascorbate oxidase-like</fullName>
    </submittedName>
</protein>
<keyword evidence="4" id="KW-0186">Copper</keyword>
<dbReference type="CDD" id="cd13858">
    <property type="entry name" value="CuRO_1_tcLCC2_insect_like"/>
    <property type="match status" value="1"/>
</dbReference>
<dbReference type="Proteomes" id="UP001165289">
    <property type="component" value="Unassembled WGS sequence"/>
</dbReference>
<organism evidence="9 10">
    <name type="scientific">Oopsacas minuta</name>
    <dbReference type="NCBI Taxonomy" id="111878"/>
    <lineage>
        <taxon>Eukaryota</taxon>
        <taxon>Metazoa</taxon>
        <taxon>Porifera</taxon>
        <taxon>Hexactinellida</taxon>
        <taxon>Hexasterophora</taxon>
        <taxon>Lyssacinosida</taxon>
        <taxon>Leucopsacidae</taxon>
        <taxon>Oopsacas</taxon>
    </lineage>
</organism>
<evidence type="ECO:0000256" key="3">
    <source>
        <dbReference type="ARBA" id="ARBA00023002"/>
    </source>
</evidence>
<dbReference type="CDD" id="cd13884">
    <property type="entry name" value="CuRO_2_tcLCC_insect_like"/>
    <property type="match status" value="1"/>
</dbReference>
<comment type="similarity">
    <text evidence="1">Belongs to the multicopper oxidase family.</text>
</comment>
<feature type="signal peptide" evidence="5">
    <location>
        <begin position="1"/>
        <end position="25"/>
    </location>
</feature>
<evidence type="ECO:0000256" key="5">
    <source>
        <dbReference type="SAM" id="SignalP"/>
    </source>
</evidence>
<dbReference type="Gene3D" id="2.60.40.420">
    <property type="entry name" value="Cupredoxins - blue copper proteins"/>
    <property type="match status" value="3"/>
</dbReference>
<dbReference type="GO" id="GO:0005507">
    <property type="term" value="F:copper ion binding"/>
    <property type="evidence" value="ECO:0007669"/>
    <property type="project" value="InterPro"/>
</dbReference>
<dbReference type="GO" id="GO:0006826">
    <property type="term" value="P:iron ion transport"/>
    <property type="evidence" value="ECO:0007669"/>
    <property type="project" value="TreeGrafter"/>
</dbReference>
<evidence type="ECO:0000259" key="7">
    <source>
        <dbReference type="Pfam" id="PF07731"/>
    </source>
</evidence>
<dbReference type="PANTHER" id="PTHR11709">
    <property type="entry name" value="MULTI-COPPER OXIDASE"/>
    <property type="match status" value="1"/>
</dbReference>
<dbReference type="Pfam" id="PF07731">
    <property type="entry name" value="Cu-oxidase_2"/>
    <property type="match status" value="1"/>
</dbReference>
<dbReference type="InterPro" id="IPR001117">
    <property type="entry name" value="Cu-oxidase_2nd"/>
</dbReference>
<evidence type="ECO:0000259" key="6">
    <source>
        <dbReference type="Pfam" id="PF00394"/>
    </source>
</evidence>
<dbReference type="EMBL" id="JAKMXF010000312">
    <property type="protein sequence ID" value="KAI6650315.1"/>
    <property type="molecule type" value="Genomic_DNA"/>
</dbReference>
<comment type="caution">
    <text evidence="9">The sequence shown here is derived from an EMBL/GenBank/DDBJ whole genome shotgun (WGS) entry which is preliminary data.</text>
</comment>
<keyword evidence="3" id="KW-0560">Oxidoreductase</keyword>
<dbReference type="InterPro" id="IPR002355">
    <property type="entry name" value="Cu_oxidase_Cu_BS"/>
</dbReference>
<dbReference type="GO" id="GO:0005886">
    <property type="term" value="C:plasma membrane"/>
    <property type="evidence" value="ECO:0007669"/>
    <property type="project" value="TreeGrafter"/>
</dbReference>
<dbReference type="InterPro" id="IPR011706">
    <property type="entry name" value="Cu-oxidase_C"/>
</dbReference>
<sequence>MPMGVLREVLLLVLLYITWITTVSATCQSTEIVDGKKRCVVECGWGDRVCECEVGYDECELTMTATQIKTFASYQVLGVKPNQILGSAGTVYNLDNVTGEPIPVINSTCKNYIDNSTFCITPNWVDGKNYKVVYTLNGVIPSPTIIMDQDATLIAHIVNGLTNEATSIHWHGIEQFNTPWMDGVGQITQCSIAPSTTFTYAFVGTVPGTFWYHSHTGTQRADGMFGGIIVRENNKTKTEVAEAFESLGVGPFLDYPDRHTIVISDWFESTSIDDIEIANPGLRFYPDIPVYEVPMSTDTTYSSTFSYDGGEVGPAPYFSSLINGLGREESVPYISSRLSEFRVERGNVYRFRLIGAQSLYAFRFSIDGHNLTTIATDSYFIEPIEEVNYIIIHSGERYDFLLNATAVISNYIIRIETLEAEPDCFANAPFPSLNHYTEAILHYETAPMDNGVPSTSYESISMNSPMRNCTMGPRCRAVNCPFENFHTSYGIDCINVDNFRLLIETPAEDLPEAYATDNDHLFFWNLNFEGEGFSGSINGRRFVLPPYPPQVQQTQFGQYSDVCDDNQDCSAHPSNQYGCICTHQVEIDYDKTVQIVVSAEGRFLNSHPMHIHGHTFQVLKVGYPSYYDRNGYVNEQNPDIDCNQLLQLPNVTGQCTERTMTCTNPSWSDPSPLLNISSKTPRKDTVIIPAGGYVVLNFKSDNPGYWFAHCHIEIHQIQGMAILIEEASNRHNPAPDELTMCTNYIFNSGFYEKLQFNPNQAETIQVSILSLLMSMLALLIVF</sequence>
<reference evidence="9 10" key="1">
    <citation type="journal article" date="2023" name="BMC Biol.">
        <title>The compact genome of the sponge Oopsacas minuta (Hexactinellida) is lacking key metazoan core genes.</title>
        <authorList>
            <person name="Santini S."/>
            <person name="Schenkelaars Q."/>
            <person name="Jourda C."/>
            <person name="Duchesne M."/>
            <person name="Belahbib H."/>
            <person name="Rocher C."/>
            <person name="Selva M."/>
            <person name="Riesgo A."/>
            <person name="Vervoort M."/>
            <person name="Leys S.P."/>
            <person name="Kodjabachian L."/>
            <person name="Le Bivic A."/>
            <person name="Borchiellini C."/>
            <person name="Claverie J.M."/>
            <person name="Renard E."/>
        </authorList>
    </citation>
    <scope>NUCLEOTIDE SEQUENCE [LARGE SCALE GENOMIC DNA]</scope>
    <source>
        <strain evidence="9">SPO-2</strain>
    </source>
</reference>
<dbReference type="GO" id="GO:0016491">
    <property type="term" value="F:oxidoreductase activity"/>
    <property type="evidence" value="ECO:0007669"/>
    <property type="project" value="UniProtKB-KW"/>
</dbReference>
<dbReference type="PANTHER" id="PTHR11709:SF394">
    <property type="entry name" value="FI03373P-RELATED"/>
    <property type="match status" value="1"/>
</dbReference>
<dbReference type="PROSITE" id="PS00079">
    <property type="entry name" value="MULTICOPPER_OXIDASE1"/>
    <property type="match status" value="1"/>
</dbReference>
<dbReference type="InterPro" id="IPR011707">
    <property type="entry name" value="Cu-oxidase-like_N"/>
</dbReference>